<dbReference type="InterPro" id="IPR036908">
    <property type="entry name" value="RlpA-like_sf"/>
</dbReference>
<evidence type="ECO:0008006" key="7">
    <source>
        <dbReference type="Google" id="ProtNLM"/>
    </source>
</evidence>
<evidence type="ECO:0000256" key="4">
    <source>
        <dbReference type="SAM" id="SignalP"/>
    </source>
</evidence>
<name>A0A5C6G522_METRR</name>
<feature type="chain" id="PRO_5022750628" description="Eliciting plant response-like protein" evidence="4">
    <location>
        <begin position="19"/>
        <end position="136"/>
    </location>
</feature>
<comment type="caution">
    <text evidence="5">The sequence shown here is derived from an EMBL/GenBank/DDBJ whole genome shotgun (WGS) entry which is preliminary data.</text>
</comment>
<keyword evidence="4" id="KW-0732">Signal</keyword>
<feature type="signal peptide" evidence="4">
    <location>
        <begin position="1"/>
        <end position="18"/>
    </location>
</feature>
<keyword evidence="3" id="KW-0964">Secreted</keyword>
<reference evidence="6" key="1">
    <citation type="submission" date="2018-12" db="EMBL/GenBank/DDBJ databases">
        <title>The complete genome of Metarhizium rileyi, a key fungal pathogen of Lepidoptera.</title>
        <authorList>
            <person name="Binneck E."/>
            <person name="Lastra C.C.L."/>
            <person name="Sosa-Gomez D.R."/>
        </authorList>
    </citation>
    <scope>NUCLEOTIDE SEQUENCE [LARGE SCALE GENOMIC DNA]</scope>
    <source>
        <strain evidence="6">Cep018-CH2</strain>
    </source>
</reference>
<organism evidence="5 6">
    <name type="scientific">Metarhizium rileyi (strain RCEF 4871)</name>
    <name type="common">Nomuraea rileyi</name>
    <dbReference type="NCBI Taxonomy" id="1649241"/>
    <lineage>
        <taxon>Eukaryota</taxon>
        <taxon>Fungi</taxon>
        <taxon>Dikarya</taxon>
        <taxon>Ascomycota</taxon>
        <taxon>Pezizomycotina</taxon>
        <taxon>Sordariomycetes</taxon>
        <taxon>Hypocreomycetidae</taxon>
        <taxon>Hypocreales</taxon>
        <taxon>Clavicipitaceae</taxon>
        <taxon>Metarhizium</taxon>
    </lineage>
</organism>
<dbReference type="Gene3D" id="2.40.40.10">
    <property type="entry name" value="RlpA-like domain"/>
    <property type="match status" value="1"/>
</dbReference>
<evidence type="ECO:0000256" key="2">
    <source>
        <dbReference type="ARBA" id="ARBA00010421"/>
    </source>
</evidence>
<protein>
    <recommendedName>
        <fullName evidence="7">Eliciting plant response-like protein</fullName>
    </recommendedName>
</protein>
<comment type="subcellular location">
    <subcellularLocation>
        <location evidence="1">Secreted</location>
    </subcellularLocation>
</comment>
<dbReference type="Pfam" id="PF07249">
    <property type="entry name" value="Cerato-platanin"/>
    <property type="match status" value="1"/>
</dbReference>
<evidence type="ECO:0000256" key="3">
    <source>
        <dbReference type="ARBA" id="ARBA00022525"/>
    </source>
</evidence>
<dbReference type="CDD" id="cd22778">
    <property type="entry name" value="DPBB_CEPL-like"/>
    <property type="match status" value="1"/>
</dbReference>
<dbReference type="GO" id="GO:0005576">
    <property type="term" value="C:extracellular region"/>
    <property type="evidence" value="ECO:0007669"/>
    <property type="project" value="UniProtKB-SubCell"/>
</dbReference>
<dbReference type="AlphaFoldDB" id="A0A5C6G522"/>
<comment type="similarity">
    <text evidence="2">Belongs to the cerato-platanin family.</text>
</comment>
<evidence type="ECO:0000256" key="1">
    <source>
        <dbReference type="ARBA" id="ARBA00004613"/>
    </source>
</evidence>
<gene>
    <name evidence="5" type="ORF">ED733_003435</name>
</gene>
<dbReference type="EMBL" id="SBHS01000028">
    <property type="protein sequence ID" value="TWU72439.1"/>
    <property type="molecule type" value="Genomic_DNA"/>
</dbReference>
<evidence type="ECO:0000313" key="5">
    <source>
        <dbReference type="EMBL" id="TWU72439.1"/>
    </source>
</evidence>
<dbReference type="InterPro" id="IPR010829">
    <property type="entry name" value="Cerato-platanin"/>
</dbReference>
<accession>A0A5C6G522</accession>
<dbReference type="Proteomes" id="UP000317257">
    <property type="component" value="Unassembled WGS sequence"/>
</dbReference>
<proteinExistence type="inferred from homology"/>
<evidence type="ECO:0000313" key="6">
    <source>
        <dbReference type="Proteomes" id="UP000317257"/>
    </source>
</evidence>
<dbReference type="SUPFAM" id="SSF50685">
    <property type="entry name" value="Barwin-like endoglucanases"/>
    <property type="match status" value="1"/>
</dbReference>
<sequence>MQFSSVFCAAIMAVSVSAVRVSWDSGYDRASRSLAEVACSDGKTGLMPKYQKQGDLRNFPNIGGTDAIAGWGSTNCGSCYKLQYNGASIKVLAIDHAGSGFNIGQTAMNALTNGRAVEFGQVDATVTRLTPKDCGL</sequence>